<evidence type="ECO:0000313" key="1">
    <source>
        <dbReference type="EMBL" id="CAE8711681.1"/>
    </source>
</evidence>
<dbReference type="EMBL" id="CAJNNW010032192">
    <property type="protein sequence ID" value="CAE8711681.1"/>
    <property type="molecule type" value="Genomic_DNA"/>
</dbReference>
<sequence>MPGPHSGASRTIFFAECPVENQPDFPTNCPDVATISPGGTSSAPAAASSEAQKANEAFPDLLSFESHMSPATVPGQCQAVRASRAAIVPSSGAASSSATVTA</sequence>
<comment type="caution">
    <text evidence="1">The sequence shown here is derived from an EMBL/GenBank/DDBJ whole genome shotgun (WGS) entry which is preliminary data.</text>
</comment>
<gene>
    <name evidence="1" type="ORF">PGLA2088_LOCUS36611</name>
</gene>
<evidence type="ECO:0000313" key="2">
    <source>
        <dbReference type="Proteomes" id="UP000626109"/>
    </source>
</evidence>
<name>A0A813KN38_POLGL</name>
<protein>
    <submittedName>
        <fullName evidence="1">Uncharacterized protein</fullName>
    </submittedName>
</protein>
<dbReference type="AlphaFoldDB" id="A0A813KN38"/>
<feature type="non-terminal residue" evidence="1">
    <location>
        <position position="102"/>
    </location>
</feature>
<organism evidence="1 2">
    <name type="scientific">Polarella glacialis</name>
    <name type="common">Dinoflagellate</name>
    <dbReference type="NCBI Taxonomy" id="89957"/>
    <lineage>
        <taxon>Eukaryota</taxon>
        <taxon>Sar</taxon>
        <taxon>Alveolata</taxon>
        <taxon>Dinophyceae</taxon>
        <taxon>Suessiales</taxon>
        <taxon>Suessiaceae</taxon>
        <taxon>Polarella</taxon>
    </lineage>
</organism>
<accession>A0A813KN38</accession>
<dbReference type="Proteomes" id="UP000626109">
    <property type="component" value="Unassembled WGS sequence"/>
</dbReference>
<proteinExistence type="predicted"/>
<reference evidence="1" key="1">
    <citation type="submission" date="2021-02" db="EMBL/GenBank/DDBJ databases">
        <authorList>
            <person name="Dougan E. K."/>
            <person name="Rhodes N."/>
            <person name="Thang M."/>
            <person name="Chan C."/>
        </authorList>
    </citation>
    <scope>NUCLEOTIDE SEQUENCE</scope>
</reference>